<feature type="chain" id="PRO_5037985140" description="Lipoprotein" evidence="1">
    <location>
        <begin position="27"/>
        <end position="309"/>
    </location>
</feature>
<name>A0A918FK71_9ACTN</name>
<keyword evidence="1" id="KW-0732">Signal</keyword>
<dbReference type="RefSeq" id="WP_189942261.1">
    <property type="nucleotide sequence ID" value="NZ_BMSX01000021.1"/>
</dbReference>
<dbReference type="EMBL" id="BMSX01000021">
    <property type="protein sequence ID" value="GGR45295.1"/>
    <property type="molecule type" value="Genomic_DNA"/>
</dbReference>
<reference evidence="2" key="1">
    <citation type="journal article" date="2014" name="Int. J. Syst. Evol. Microbiol.">
        <title>Complete genome sequence of Corynebacterium casei LMG S-19264T (=DSM 44701T), isolated from a smear-ripened cheese.</title>
        <authorList>
            <consortium name="US DOE Joint Genome Institute (JGI-PGF)"/>
            <person name="Walter F."/>
            <person name="Albersmeier A."/>
            <person name="Kalinowski J."/>
            <person name="Ruckert C."/>
        </authorList>
    </citation>
    <scope>NUCLEOTIDE SEQUENCE</scope>
    <source>
        <strain evidence="2">JCM 4346</strain>
    </source>
</reference>
<evidence type="ECO:0008006" key="4">
    <source>
        <dbReference type="Google" id="ProtNLM"/>
    </source>
</evidence>
<protein>
    <recommendedName>
        <fullName evidence="4">Lipoprotein</fullName>
    </recommendedName>
</protein>
<organism evidence="2 3">
    <name type="scientific">Streptomyces aurantiogriseus</name>
    <dbReference type="NCBI Taxonomy" id="66870"/>
    <lineage>
        <taxon>Bacteria</taxon>
        <taxon>Bacillati</taxon>
        <taxon>Actinomycetota</taxon>
        <taxon>Actinomycetes</taxon>
        <taxon>Kitasatosporales</taxon>
        <taxon>Streptomycetaceae</taxon>
        <taxon>Streptomyces</taxon>
    </lineage>
</organism>
<gene>
    <name evidence="2" type="ORF">GCM10010251_72930</name>
</gene>
<evidence type="ECO:0000313" key="2">
    <source>
        <dbReference type="EMBL" id="GGR45295.1"/>
    </source>
</evidence>
<feature type="signal peptide" evidence="1">
    <location>
        <begin position="1"/>
        <end position="26"/>
    </location>
</feature>
<evidence type="ECO:0000256" key="1">
    <source>
        <dbReference type="SAM" id="SignalP"/>
    </source>
</evidence>
<accession>A0A918FK71</accession>
<dbReference type="AlphaFoldDB" id="A0A918FK71"/>
<reference evidence="2" key="2">
    <citation type="submission" date="2020-09" db="EMBL/GenBank/DDBJ databases">
        <authorList>
            <person name="Sun Q."/>
            <person name="Ohkuma M."/>
        </authorList>
    </citation>
    <scope>NUCLEOTIDE SEQUENCE</scope>
    <source>
        <strain evidence="2">JCM 4346</strain>
    </source>
</reference>
<evidence type="ECO:0000313" key="3">
    <source>
        <dbReference type="Proteomes" id="UP000658320"/>
    </source>
</evidence>
<comment type="caution">
    <text evidence="2">The sequence shown here is derived from an EMBL/GenBank/DDBJ whole genome shotgun (WGS) entry which is preliminary data.</text>
</comment>
<dbReference type="Proteomes" id="UP000658320">
    <property type="component" value="Unassembled WGS sequence"/>
</dbReference>
<sequence>MRIRATVAAVTGALALSALAVPAAQATDSTPSKADSFKAAQAAHQAASGKTAFTGVGAADTGTPYALNAKFSGVKVNNGKPIVVGTTKVSVPVTFTVTHAADVDLNADDIELDVVIYRGTVADPANVLLGDDWPACTNASATVSNCKGTVDIYPTEELSNADATTFKAFGYVIDWNDVDPFAEDIDWTKVGYAEQDALATTKLVRQSKLTVNASPEPVAKGKTITVTGRLTRANWDTNTYTGYSGVYAQLQFRKKGSTTYSTVKSVKTTSTGGLSTTVKASVDGYYRYTFVGTTTASAVSAAGDFVDVR</sequence>
<keyword evidence="3" id="KW-1185">Reference proteome</keyword>
<proteinExistence type="predicted"/>